<protein>
    <recommendedName>
        <fullName evidence="4">AAA+ ATPase domain-containing protein</fullName>
    </recommendedName>
</protein>
<dbReference type="InterPro" id="IPR003959">
    <property type="entry name" value="ATPase_AAA_core"/>
</dbReference>
<evidence type="ECO:0000256" key="1">
    <source>
        <dbReference type="ARBA" id="ARBA00004123"/>
    </source>
</evidence>
<dbReference type="Gene3D" id="3.40.50.300">
    <property type="entry name" value="P-loop containing nucleotide triphosphate hydrolases"/>
    <property type="match status" value="1"/>
</dbReference>
<dbReference type="InterPro" id="IPR053016">
    <property type="entry name" value="CTF18-RFC_complex"/>
</dbReference>
<evidence type="ECO:0000256" key="2">
    <source>
        <dbReference type="ARBA" id="ARBA00023242"/>
    </source>
</evidence>
<evidence type="ECO:0000313" key="6">
    <source>
        <dbReference type="Proteomes" id="UP000663834"/>
    </source>
</evidence>
<organism evidence="5 6">
    <name type="scientific">Rotaria magnacalcarata</name>
    <dbReference type="NCBI Taxonomy" id="392030"/>
    <lineage>
        <taxon>Eukaryota</taxon>
        <taxon>Metazoa</taxon>
        <taxon>Spiralia</taxon>
        <taxon>Gnathifera</taxon>
        <taxon>Rotifera</taxon>
        <taxon>Eurotatoria</taxon>
        <taxon>Bdelloidea</taxon>
        <taxon>Philodinida</taxon>
        <taxon>Philodinidae</taxon>
        <taxon>Rotaria</taxon>
    </lineage>
</organism>
<dbReference type="Proteomes" id="UP000663834">
    <property type="component" value="Unassembled WGS sequence"/>
</dbReference>
<dbReference type="GO" id="GO:0005524">
    <property type="term" value="F:ATP binding"/>
    <property type="evidence" value="ECO:0007669"/>
    <property type="project" value="InterPro"/>
</dbReference>
<dbReference type="PANTHER" id="PTHR46765">
    <property type="entry name" value="P-LOOP CONTAINING NUCLEOSIDE TRIPHOSPHATE HYDROLASES SUPERFAMILY PROTEIN"/>
    <property type="match status" value="1"/>
</dbReference>
<proteinExistence type="inferred from homology"/>
<dbReference type="AlphaFoldDB" id="A0A815DQL9"/>
<dbReference type="SMART" id="SM00382">
    <property type="entry name" value="AAA"/>
    <property type="match status" value="1"/>
</dbReference>
<accession>A0A815DQL9</accession>
<reference evidence="5" key="1">
    <citation type="submission" date="2021-02" db="EMBL/GenBank/DDBJ databases">
        <authorList>
            <person name="Nowell W R."/>
        </authorList>
    </citation>
    <scope>NUCLEOTIDE SEQUENCE</scope>
</reference>
<dbReference type="SUPFAM" id="SSF52540">
    <property type="entry name" value="P-loop containing nucleoside triphosphate hydrolases"/>
    <property type="match status" value="1"/>
</dbReference>
<comment type="subcellular location">
    <subcellularLocation>
        <location evidence="1">Nucleus</location>
    </subcellularLocation>
</comment>
<evidence type="ECO:0000313" key="5">
    <source>
        <dbReference type="EMBL" id="CAF1304745.1"/>
    </source>
</evidence>
<sequence>MFETTPNGSSIQIIDCKKRLFDEDDSIDKEKDNVENQQRSSIKKQKIIASRYHRQIPNQPFVVLTSHQNERYYLLEREEDDDCFKLSLNGRNKRSLLKVSVDDMIEKNVRQELDELTKSIDKSTADAENDDDSTLPIVDQYTDELWVEKFAPRAFCDLLSDINGLIFGNIARHEQIASNEAHKNKTHSIATVNKKVYPSDIQFELDACKRPLQKVALLCGSPGAGKTTLAHVVARHAGYNVIEMNASDDRSVELFRTRLETATQMREVLSKDYKPNCLLIDEIDGAPAPSIQLLVDLISRMPADSQQTSSKTKKNNSFVLLRPVICICNDLYVPALKPLRQIALILNFPRIEPSALAKRLLTISEQLNIQTDIITMNSLCAKATCDIRSCLHFMQFVVTHRNRAITKKMIESTAVLGVKDAQKSLFEIWTEILQVPQSKKAQLTLQLDDPLKRAGKVALARRLELIDLVSSIGSYDRLYDGLFEHYLTLHFHDPKLTSINYANQWLLFYDVMNKEMYTQQNYSFWRYAPYVALVFNLLFVTHRPIQMRYPQKQLDVQNKLRTNTAAIETMLNDIVPNIRQYLNKDILVLDILPHMLEILQPRLRQTNIALFTNKELRDIQTLIDVMVTFSLSYIQQRTATGENVLVLEPPIDVVAYFSGSNDKHGLSFGTRQMIFKELLKERVKRNIRLKSDKQEMFVPVNRQVTPTPKPKHPSELIKLQPKAIPQNEIIVARDFFAKFKLGPKNSQTTPKLPDQIDSTNKPIERKALISFAYNEGFSDAVRCRIKIQDLL</sequence>
<dbReference type="InterPro" id="IPR027417">
    <property type="entry name" value="P-loop_NTPase"/>
</dbReference>
<comment type="similarity">
    <text evidence="3">Belongs to the activator 1 small subunits family. CTF18 subfamily.</text>
</comment>
<dbReference type="PANTHER" id="PTHR46765:SF1">
    <property type="entry name" value="P-LOOP CONTAINING NUCLEOSIDE TRIPHOSPHATE HYDROLASES SUPERFAMILY PROTEIN"/>
    <property type="match status" value="1"/>
</dbReference>
<dbReference type="InterPro" id="IPR003593">
    <property type="entry name" value="AAA+_ATPase"/>
</dbReference>
<evidence type="ECO:0000256" key="3">
    <source>
        <dbReference type="ARBA" id="ARBA00043975"/>
    </source>
</evidence>
<dbReference type="EMBL" id="CAJNOW010001104">
    <property type="protein sequence ID" value="CAF1304745.1"/>
    <property type="molecule type" value="Genomic_DNA"/>
</dbReference>
<evidence type="ECO:0000259" key="4">
    <source>
        <dbReference type="SMART" id="SM00382"/>
    </source>
</evidence>
<keyword evidence="2" id="KW-0539">Nucleus</keyword>
<dbReference type="GO" id="GO:0016887">
    <property type="term" value="F:ATP hydrolysis activity"/>
    <property type="evidence" value="ECO:0007669"/>
    <property type="project" value="InterPro"/>
</dbReference>
<dbReference type="Gene3D" id="1.10.8.60">
    <property type="match status" value="1"/>
</dbReference>
<feature type="domain" description="AAA+ ATPase" evidence="4">
    <location>
        <begin position="212"/>
        <end position="352"/>
    </location>
</feature>
<dbReference type="OrthoDB" id="2195431at2759"/>
<gene>
    <name evidence="5" type="ORF">KQP761_LOCUS4946</name>
</gene>
<dbReference type="Pfam" id="PF00004">
    <property type="entry name" value="AAA"/>
    <property type="match status" value="1"/>
</dbReference>
<name>A0A815DQL9_9BILA</name>
<comment type="caution">
    <text evidence="5">The sequence shown here is derived from an EMBL/GenBank/DDBJ whole genome shotgun (WGS) entry which is preliminary data.</text>
</comment>
<dbReference type="GO" id="GO:0005634">
    <property type="term" value="C:nucleus"/>
    <property type="evidence" value="ECO:0007669"/>
    <property type="project" value="UniProtKB-SubCell"/>
</dbReference>
<dbReference type="CDD" id="cd00009">
    <property type="entry name" value="AAA"/>
    <property type="match status" value="1"/>
</dbReference>